<gene>
    <name evidence="6" type="primary">lysN_2</name>
    <name evidence="6" type="ORF">LMG23994_05566</name>
</gene>
<comment type="cofactor">
    <cofactor evidence="1">
        <name>pyridoxal 5'-phosphate</name>
        <dbReference type="ChEBI" id="CHEBI:597326"/>
    </cofactor>
</comment>
<dbReference type="InterPro" id="IPR050859">
    <property type="entry name" value="Class-I_PLP-dep_aminotransf"/>
</dbReference>
<dbReference type="PANTHER" id="PTHR42790:SF19">
    <property type="entry name" value="KYNURENINE_ALPHA-AMINOADIPATE AMINOTRANSFERASE, MITOCHONDRIAL"/>
    <property type="match status" value="1"/>
</dbReference>
<keyword evidence="2 6" id="KW-0032">Aminotransferase</keyword>
<evidence type="ECO:0000256" key="1">
    <source>
        <dbReference type="ARBA" id="ARBA00001933"/>
    </source>
</evidence>
<keyword evidence="3 6" id="KW-0808">Transferase</keyword>
<evidence type="ECO:0000313" key="7">
    <source>
        <dbReference type="Proteomes" id="UP000701702"/>
    </source>
</evidence>
<evidence type="ECO:0000256" key="4">
    <source>
        <dbReference type="ARBA" id="ARBA00022898"/>
    </source>
</evidence>
<feature type="domain" description="Aminotransferase class I/classII large" evidence="5">
    <location>
        <begin position="47"/>
        <end position="392"/>
    </location>
</feature>
<evidence type="ECO:0000313" key="6">
    <source>
        <dbReference type="EMBL" id="CAG9184982.1"/>
    </source>
</evidence>
<keyword evidence="4" id="KW-0663">Pyridoxal phosphate</keyword>
<reference evidence="6 7" key="1">
    <citation type="submission" date="2021-08" db="EMBL/GenBank/DDBJ databases">
        <authorList>
            <person name="Peeters C."/>
        </authorList>
    </citation>
    <scope>NUCLEOTIDE SEQUENCE [LARGE SCALE GENOMIC DNA]</scope>
    <source>
        <strain evidence="6 7">LMG 23994</strain>
    </source>
</reference>
<evidence type="ECO:0000256" key="2">
    <source>
        <dbReference type="ARBA" id="ARBA00022576"/>
    </source>
</evidence>
<dbReference type="InterPro" id="IPR015424">
    <property type="entry name" value="PyrdxlP-dep_Trfase"/>
</dbReference>
<dbReference type="EC" id="2.6.1.39" evidence="6"/>
<dbReference type="InterPro" id="IPR015421">
    <property type="entry name" value="PyrdxlP-dep_Trfase_major"/>
</dbReference>
<dbReference type="Proteomes" id="UP000701702">
    <property type="component" value="Unassembled WGS sequence"/>
</dbReference>
<organism evidence="6 7">
    <name type="scientific">Cupriavidus pinatubonensis</name>
    <dbReference type="NCBI Taxonomy" id="248026"/>
    <lineage>
        <taxon>Bacteria</taxon>
        <taxon>Pseudomonadati</taxon>
        <taxon>Pseudomonadota</taxon>
        <taxon>Betaproteobacteria</taxon>
        <taxon>Burkholderiales</taxon>
        <taxon>Burkholderiaceae</taxon>
        <taxon>Cupriavidus</taxon>
    </lineage>
</organism>
<dbReference type="InterPro" id="IPR015422">
    <property type="entry name" value="PyrdxlP-dep_Trfase_small"/>
</dbReference>
<dbReference type="GO" id="GO:0047536">
    <property type="term" value="F:2-aminoadipate transaminase activity"/>
    <property type="evidence" value="ECO:0007669"/>
    <property type="project" value="UniProtKB-EC"/>
</dbReference>
<dbReference type="Gene3D" id="3.90.1150.10">
    <property type="entry name" value="Aspartate Aminotransferase, domain 1"/>
    <property type="match status" value="1"/>
</dbReference>
<evidence type="ECO:0000259" key="5">
    <source>
        <dbReference type="Pfam" id="PF00155"/>
    </source>
</evidence>
<evidence type="ECO:0000256" key="3">
    <source>
        <dbReference type="ARBA" id="ARBA00022679"/>
    </source>
</evidence>
<dbReference type="EMBL" id="CAJZAF010000040">
    <property type="protein sequence ID" value="CAG9184982.1"/>
    <property type="molecule type" value="Genomic_DNA"/>
</dbReference>
<dbReference type="InterPro" id="IPR004839">
    <property type="entry name" value="Aminotransferase_I/II_large"/>
</dbReference>
<dbReference type="PANTHER" id="PTHR42790">
    <property type="entry name" value="AMINOTRANSFERASE"/>
    <property type="match status" value="1"/>
</dbReference>
<dbReference type="RefSeq" id="WP_224008559.1">
    <property type="nucleotide sequence ID" value="NZ_CAJZAF010000040.1"/>
</dbReference>
<keyword evidence="7" id="KW-1185">Reference proteome</keyword>
<proteinExistence type="predicted"/>
<name>A0ABN7ZG82_9BURK</name>
<sequence length="408" mass="43896">MSITFSQPFAEPKGSPIRELFPYLSLPGMISFAGGYPSPSLFDSEGLRDAAAEALTAGGVAFQYGSTEGDVSLREQLSALMAHRGLDCPSGRILVTTGSQQAFDIVVRVLMNRGDVAYVETPAYPATIQALALAGTRIVQVPVDSDGLNVATLEEMLRAACPKDRPKILYTVPTFSNPCGTRLSLDRRERLVQLALEFEFVIVEDDPYSELAFTDERLLPIYAVASRCVTPEQNPVVYLSSLSKTVAPALRIGWMVASPAVLRRSAIAKQTMDLCTSPVSQAIAASYLASGRYPATVASACAEYGRRMSTMATALQSHLGNRVQFDKPTGGMFLWGRMGDGIDPTRVFKEAVDLGVVYVPGHAFYASNPDANTFRFSYAAPDCKQIETGVARFAEALEKAGSALANSD</sequence>
<dbReference type="CDD" id="cd00609">
    <property type="entry name" value="AAT_like"/>
    <property type="match status" value="1"/>
</dbReference>
<comment type="caution">
    <text evidence="6">The sequence shown here is derived from an EMBL/GenBank/DDBJ whole genome shotgun (WGS) entry which is preliminary data.</text>
</comment>
<dbReference type="Pfam" id="PF00155">
    <property type="entry name" value="Aminotran_1_2"/>
    <property type="match status" value="1"/>
</dbReference>
<accession>A0ABN7ZG82</accession>
<dbReference type="Gene3D" id="3.40.640.10">
    <property type="entry name" value="Type I PLP-dependent aspartate aminotransferase-like (Major domain)"/>
    <property type="match status" value="1"/>
</dbReference>
<dbReference type="SUPFAM" id="SSF53383">
    <property type="entry name" value="PLP-dependent transferases"/>
    <property type="match status" value="1"/>
</dbReference>
<protein>
    <submittedName>
        <fullName evidence="6">2-aminoadipate transaminase</fullName>
        <ecNumber evidence="6">2.6.1.39</ecNumber>
    </submittedName>
</protein>